<name>A0A397VWJ4_9GLOM</name>
<keyword evidence="3" id="KW-1185">Reference proteome</keyword>
<gene>
    <name evidence="2" type="ORF">C2G38_2161850</name>
</gene>
<feature type="region of interest" description="Disordered" evidence="1">
    <location>
        <begin position="63"/>
        <end position="95"/>
    </location>
</feature>
<proteinExistence type="predicted"/>
<dbReference type="AlphaFoldDB" id="A0A397VWJ4"/>
<evidence type="ECO:0000256" key="1">
    <source>
        <dbReference type="SAM" id="MobiDB-lite"/>
    </source>
</evidence>
<accession>A0A397VWJ4</accession>
<reference evidence="2 3" key="1">
    <citation type="submission" date="2018-06" db="EMBL/GenBank/DDBJ databases">
        <title>Comparative genomics reveals the genomic features of Rhizophagus irregularis, R. cerebriforme, R. diaphanum and Gigaspora rosea, and their symbiotic lifestyle signature.</title>
        <authorList>
            <person name="Morin E."/>
            <person name="San Clemente H."/>
            <person name="Chen E.C.H."/>
            <person name="De La Providencia I."/>
            <person name="Hainaut M."/>
            <person name="Kuo A."/>
            <person name="Kohler A."/>
            <person name="Murat C."/>
            <person name="Tang N."/>
            <person name="Roy S."/>
            <person name="Loubradou J."/>
            <person name="Henrissat B."/>
            <person name="Grigoriev I.V."/>
            <person name="Corradi N."/>
            <person name="Roux C."/>
            <person name="Martin F.M."/>
        </authorList>
    </citation>
    <scope>NUCLEOTIDE SEQUENCE [LARGE SCALE GENOMIC DNA]</scope>
    <source>
        <strain evidence="2 3">DAOM 194757</strain>
    </source>
</reference>
<sequence length="95" mass="10848">MLEATNINYVKTAAVIYNAHENYFLTTPGAQSIIDIIANDIESKLNQVLKVVNPTIPRNQKQLSNYVDLDAQNEKDTELNEEEESHPYKRKEEIG</sequence>
<dbReference type="OrthoDB" id="2420693at2759"/>
<feature type="compositionally biased region" description="Basic and acidic residues" evidence="1">
    <location>
        <begin position="85"/>
        <end position="95"/>
    </location>
</feature>
<evidence type="ECO:0000313" key="2">
    <source>
        <dbReference type="EMBL" id="RIB26970.1"/>
    </source>
</evidence>
<evidence type="ECO:0000313" key="3">
    <source>
        <dbReference type="Proteomes" id="UP000266673"/>
    </source>
</evidence>
<organism evidence="2 3">
    <name type="scientific">Gigaspora rosea</name>
    <dbReference type="NCBI Taxonomy" id="44941"/>
    <lineage>
        <taxon>Eukaryota</taxon>
        <taxon>Fungi</taxon>
        <taxon>Fungi incertae sedis</taxon>
        <taxon>Mucoromycota</taxon>
        <taxon>Glomeromycotina</taxon>
        <taxon>Glomeromycetes</taxon>
        <taxon>Diversisporales</taxon>
        <taxon>Gigasporaceae</taxon>
        <taxon>Gigaspora</taxon>
    </lineage>
</organism>
<comment type="caution">
    <text evidence="2">The sequence shown here is derived from an EMBL/GenBank/DDBJ whole genome shotgun (WGS) entry which is preliminary data.</text>
</comment>
<dbReference type="Proteomes" id="UP000266673">
    <property type="component" value="Unassembled WGS sequence"/>
</dbReference>
<dbReference type="EMBL" id="QKWP01000115">
    <property type="protein sequence ID" value="RIB26970.1"/>
    <property type="molecule type" value="Genomic_DNA"/>
</dbReference>
<protein>
    <submittedName>
        <fullName evidence="2">Uncharacterized protein</fullName>
    </submittedName>
</protein>